<gene>
    <name evidence="1" type="ORF">XELAEV_18043719mg</name>
</gene>
<protein>
    <submittedName>
        <fullName evidence="1">Uncharacterized protein</fullName>
    </submittedName>
</protein>
<name>A0A974BXH1_XENLA</name>
<organism evidence="1 2">
    <name type="scientific">Xenopus laevis</name>
    <name type="common">African clawed frog</name>
    <dbReference type="NCBI Taxonomy" id="8355"/>
    <lineage>
        <taxon>Eukaryota</taxon>
        <taxon>Metazoa</taxon>
        <taxon>Chordata</taxon>
        <taxon>Craniata</taxon>
        <taxon>Vertebrata</taxon>
        <taxon>Euteleostomi</taxon>
        <taxon>Amphibia</taxon>
        <taxon>Batrachia</taxon>
        <taxon>Anura</taxon>
        <taxon>Pipoidea</taxon>
        <taxon>Pipidae</taxon>
        <taxon>Xenopodinae</taxon>
        <taxon>Xenopus</taxon>
        <taxon>Xenopus</taxon>
    </lineage>
</organism>
<evidence type="ECO:0000313" key="2">
    <source>
        <dbReference type="Proteomes" id="UP000694892"/>
    </source>
</evidence>
<dbReference type="Proteomes" id="UP000694892">
    <property type="component" value="Chromosome 9_10L"/>
</dbReference>
<proteinExistence type="predicted"/>
<reference evidence="2" key="1">
    <citation type="journal article" date="2016" name="Nature">
        <title>Genome evolution in the allotetraploid frog Xenopus laevis.</title>
        <authorList>
            <person name="Session A.M."/>
            <person name="Uno Y."/>
            <person name="Kwon T."/>
            <person name="Chapman J.A."/>
            <person name="Toyoda A."/>
            <person name="Takahashi S."/>
            <person name="Fukui A."/>
            <person name="Hikosaka A."/>
            <person name="Suzuki A."/>
            <person name="Kondo M."/>
            <person name="van Heeringen S.J."/>
            <person name="Quigley I."/>
            <person name="Heinz S."/>
            <person name="Ogino H."/>
            <person name="Ochi H."/>
            <person name="Hellsten U."/>
            <person name="Lyons J.B."/>
            <person name="Simakov O."/>
            <person name="Putnam N."/>
            <person name="Stites J."/>
            <person name="Kuroki Y."/>
            <person name="Tanaka T."/>
            <person name="Michiue T."/>
            <person name="Watanabe M."/>
            <person name="Bogdanovic O."/>
            <person name="Lister R."/>
            <person name="Georgiou G."/>
            <person name="Paranjpe S.S."/>
            <person name="van Kruijsbergen I."/>
            <person name="Shu S."/>
            <person name="Carlson J."/>
            <person name="Kinoshita T."/>
            <person name="Ohta Y."/>
            <person name="Mawaribuchi S."/>
            <person name="Jenkins J."/>
            <person name="Grimwood J."/>
            <person name="Schmutz J."/>
            <person name="Mitros T."/>
            <person name="Mozaffari S.V."/>
            <person name="Suzuki Y."/>
            <person name="Haramoto Y."/>
            <person name="Yamamoto T.S."/>
            <person name="Takagi C."/>
            <person name="Heald R."/>
            <person name="Miller K."/>
            <person name="Haudenschild C."/>
            <person name="Kitzman J."/>
            <person name="Nakayama T."/>
            <person name="Izutsu Y."/>
            <person name="Robert J."/>
            <person name="Fortriede J."/>
            <person name="Burns K."/>
            <person name="Lotay V."/>
            <person name="Karimi K."/>
            <person name="Yasuoka Y."/>
            <person name="Dichmann D.S."/>
            <person name="Flajnik M.F."/>
            <person name="Houston D.W."/>
            <person name="Shendure J."/>
            <person name="DuPasquier L."/>
            <person name="Vize P.D."/>
            <person name="Zorn A.M."/>
            <person name="Ito M."/>
            <person name="Marcotte E.M."/>
            <person name="Wallingford J.B."/>
            <person name="Ito Y."/>
            <person name="Asashima M."/>
            <person name="Ueno N."/>
            <person name="Matsuda Y."/>
            <person name="Veenstra G.J."/>
            <person name="Fujiyama A."/>
            <person name="Harland R.M."/>
            <person name="Taira M."/>
            <person name="Rokhsar D.S."/>
        </authorList>
    </citation>
    <scope>NUCLEOTIDE SEQUENCE [LARGE SCALE GENOMIC DNA]</scope>
    <source>
        <strain evidence="2">J</strain>
    </source>
</reference>
<accession>A0A974BXH1</accession>
<dbReference type="AlphaFoldDB" id="A0A974BXH1"/>
<dbReference type="EMBL" id="CM004482">
    <property type="protein sequence ID" value="OCT62633.1"/>
    <property type="molecule type" value="Genomic_DNA"/>
</dbReference>
<evidence type="ECO:0000313" key="1">
    <source>
        <dbReference type="EMBL" id="OCT62633.1"/>
    </source>
</evidence>
<sequence>MPVACLGLWGFPRIGGGDTRKEQFARTIKRFICWLREGAIMLEYPSPHDSFSVNCGTEFWLKKKKPFQLSDLLRSLKLLHPQGDILYGNPRCRCFILRHSFCNAKKIILWIITGERYW</sequence>